<dbReference type="Proteomes" id="UP000028990">
    <property type="component" value="Unassembled WGS sequence"/>
</dbReference>
<sequence length="133" mass="15215">MHLHFSGSESVSSGTPCPLFPHTHPIIGAASEAVLRVLVCVFTRCDFKNEVTAAKPHPTERSMLFQLWLFPEVKISMKGKCFEQIWDTEAAMTVQQKRKKDFQNCFGKRQELRDQCGSVSRKINDDLYFNGYI</sequence>
<dbReference type="AlphaFoldDB" id="A0A091CX37"/>
<organism evidence="1 2">
    <name type="scientific">Fukomys damarensis</name>
    <name type="common">Damaraland mole rat</name>
    <name type="synonym">Cryptomys damarensis</name>
    <dbReference type="NCBI Taxonomy" id="885580"/>
    <lineage>
        <taxon>Eukaryota</taxon>
        <taxon>Metazoa</taxon>
        <taxon>Chordata</taxon>
        <taxon>Craniata</taxon>
        <taxon>Vertebrata</taxon>
        <taxon>Euteleostomi</taxon>
        <taxon>Mammalia</taxon>
        <taxon>Eutheria</taxon>
        <taxon>Euarchontoglires</taxon>
        <taxon>Glires</taxon>
        <taxon>Rodentia</taxon>
        <taxon>Hystricomorpha</taxon>
        <taxon>Bathyergidae</taxon>
        <taxon>Fukomys</taxon>
    </lineage>
</organism>
<dbReference type="EMBL" id="KN123809">
    <property type="protein sequence ID" value="KFO23242.1"/>
    <property type="molecule type" value="Genomic_DNA"/>
</dbReference>
<protein>
    <submittedName>
        <fullName evidence="1">Uncharacterized protein</fullName>
    </submittedName>
</protein>
<gene>
    <name evidence="1" type="ORF">H920_15407</name>
</gene>
<reference evidence="1 2" key="1">
    <citation type="submission" date="2013-11" db="EMBL/GenBank/DDBJ databases">
        <title>The Damaraland mole rat (Fukomys damarensis) genome and evolution of African mole rats.</title>
        <authorList>
            <person name="Gladyshev V.N."/>
            <person name="Fang X."/>
        </authorList>
    </citation>
    <scope>NUCLEOTIDE SEQUENCE [LARGE SCALE GENOMIC DNA]</scope>
    <source>
        <tissue evidence="1">Liver</tissue>
    </source>
</reference>
<evidence type="ECO:0000313" key="2">
    <source>
        <dbReference type="Proteomes" id="UP000028990"/>
    </source>
</evidence>
<keyword evidence="2" id="KW-1185">Reference proteome</keyword>
<accession>A0A091CX37</accession>
<evidence type="ECO:0000313" key="1">
    <source>
        <dbReference type="EMBL" id="KFO23242.1"/>
    </source>
</evidence>
<proteinExistence type="predicted"/>
<name>A0A091CX37_FUKDA</name>